<comment type="caution">
    <text evidence="5">The sequence shown here is derived from an EMBL/GenBank/DDBJ whole genome shotgun (WGS) entry which is preliminary data.</text>
</comment>
<feature type="signal peptide" evidence="3">
    <location>
        <begin position="1"/>
        <end position="22"/>
    </location>
</feature>
<evidence type="ECO:0000256" key="3">
    <source>
        <dbReference type="SAM" id="SignalP"/>
    </source>
</evidence>
<dbReference type="Pfam" id="PF12682">
    <property type="entry name" value="Flavodoxin_4"/>
    <property type="match status" value="1"/>
</dbReference>
<evidence type="ECO:0000313" key="5">
    <source>
        <dbReference type="EMBL" id="MBO8416124.1"/>
    </source>
</evidence>
<dbReference type="InterPro" id="IPR029039">
    <property type="entry name" value="Flavoprotein-like_sf"/>
</dbReference>
<feature type="chain" id="PRO_5039525312" description="Flavodoxin-like domain-containing protein" evidence="3">
    <location>
        <begin position="23"/>
        <end position="236"/>
    </location>
</feature>
<proteinExistence type="predicted"/>
<dbReference type="Proteomes" id="UP000823631">
    <property type="component" value="Unassembled WGS sequence"/>
</dbReference>
<dbReference type="InterPro" id="IPR008254">
    <property type="entry name" value="Flavodoxin/NO_synth"/>
</dbReference>
<reference evidence="5" key="2">
    <citation type="journal article" date="2021" name="PeerJ">
        <title>Extensive microbial diversity within the chicken gut microbiome revealed by metagenomics and culture.</title>
        <authorList>
            <person name="Gilroy R."/>
            <person name="Ravi A."/>
            <person name="Getino M."/>
            <person name="Pursley I."/>
            <person name="Horton D.L."/>
            <person name="Alikhan N.F."/>
            <person name="Baker D."/>
            <person name="Gharbi K."/>
            <person name="Hall N."/>
            <person name="Watson M."/>
            <person name="Adriaenssens E.M."/>
            <person name="Foster-Nyarko E."/>
            <person name="Jarju S."/>
            <person name="Secka A."/>
            <person name="Antonio M."/>
            <person name="Oren A."/>
            <person name="Chaudhuri R.R."/>
            <person name="La Ragione R."/>
            <person name="Hildebrand F."/>
            <person name="Pallen M.J."/>
        </authorList>
    </citation>
    <scope>NUCLEOTIDE SEQUENCE</scope>
    <source>
        <strain evidence="5">17213</strain>
    </source>
</reference>
<evidence type="ECO:0000259" key="4">
    <source>
        <dbReference type="Pfam" id="PF12682"/>
    </source>
</evidence>
<evidence type="ECO:0000256" key="1">
    <source>
        <dbReference type="ARBA" id="ARBA00022630"/>
    </source>
</evidence>
<dbReference type="SUPFAM" id="SSF52218">
    <property type="entry name" value="Flavoproteins"/>
    <property type="match status" value="1"/>
</dbReference>
<keyword evidence="1" id="KW-0285">Flavoprotein</keyword>
<dbReference type="PANTHER" id="PTHR39201">
    <property type="entry name" value="EXPORTED PROTEIN-RELATED"/>
    <property type="match status" value="1"/>
</dbReference>
<sequence length="236" mass="24770">MSVSCFCAALFSSAGRSAASFAQALSRGLNIFKSTLLLTLSAAAALCLAALYTPPAAAADFSGHSAVVISFSLLHNRVGGDSFAAEHSVGLTEHIGDLIAAETGADKILLRRAKLLPNDYQQAADLADAEQHAHARPALAFMPDVSAYDVIFVGFPTWSGTYPAAFDIFFDTGALEGKVVIPFCTHLGSGFGNALADLNAALPDSTVTACFAVNGRQVYSERTEAELKAFLEELQF</sequence>
<gene>
    <name evidence="5" type="ORF">IAB19_07090</name>
</gene>
<dbReference type="EMBL" id="JADINH010000150">
    <property type="protein sequence ID" value="MBO8416124.1"/>
    <property type="molecule type" value="Genomic_DNA"/>
</dbReference>
<evidence type="ECO:0000256" key="2">
    <source>
        <dbReference type="ARBA" id="ARBA00022643"/>
    </source>
</evidence>
<dbReference type="PANTHER" id="PTHR39201:SF1">
    <property type="entry name" value="FLAVODOXIN-LIKE DOMAIN-CONTAINING PROTEIN"/>
    <property type="match status" value="1"/>
</dbReference>
<dbReference type="Gene3D" id="3.40.50.360">
    <property type="match status" value="1"/>
</dbReference>
<dbReference type="AlphaFoldDB" id="A0A9D9GTM6"/>
<accession>A0A9D9GTM6</accession>
<name>A0A9D9GTM6_9GAMM</name>
<evidence type="ECO:0000313" key="6">
    <source>
        <dbReference type="Proteomes" id="UP000823631"/>
    </source>
</evidence>
<feature type="domain" description="Flavodoxin-like" evidence="4">
    <location>
        <begin position="131"/>
        <end position="232"/>
    </location>
</feature>
<keyword evidence="2" id="KW-0288">FMN</keyword>
<keyword evidence="3" id="KW-0732">Signal</keyword>
<organism evidence="5 6">
    <name type="scientific">Candidatus Avisuccinivibrio stercorigallinarum</name>
    <dbReference type="NCBI Taxonomy" id="2840704"/>
    <lineage>
        <taxon>Bacteria</taxon>
        <taxon>Pseudomonadati</taxon>
        <taxon>Pseudomonadota</taxon>
        <taxon>Gammaproteobacteria</taxon>
        <taxon>Aeromonadales</taxon>
        <taxon>Succinivibrionaceae</taxon>
        <taxon>Succinivibrionaceae incertae sedis</taxon>
        <taxon>Candidatus Avisuccinivibrio</taxon>
    </lineage>
</organism>
<protein>
    <recommendedName>
        <fullName evidence="4">Flavodoxin-like domain-containing protein</fullName>
    </recommendedName>
</protein>
<reference evidence="5" key="1">
    <citation type="submission" date="2020-10" db="EMBL/GenBank/DDBJ databases">
        <authorList>
            <person name="Gilroy R."/>
        </authorList>
    </citation>
    <scope>NUCLEOTIDE SEQUENCE</scope>
    <source>
        <strain evidence="5">17213</strain>
    </source>
</reference>
<dbReference type="GO" id="GO:0010181">
    <property type="term" value="F:FMN binding"/>
    <property type="evidence" value="ECO:0007669"/>
    <property type="project" value="InterPro"/>
</dbReference>